<dbReference type="RefSeq" id="YP_010781276.1">
    <property type="nucleotide sequence ID" value="NC_075038.1"/>
</dbReference>
<reference evidence="1" key="1">
    <citation type="submission" date="2017-06" db="EMBL/GenBank/DDBJ databases">
        <authorList>
            <person name="Assis F.L."/>
            <person name="Abrahao J.S."/>
            <person name="Silva L."/>
            <person name="Khalil J.B."/>
            <person name="Rodrigues R."/>
            <person name="Silva L.S."/>
            <person name="Boratto P."/>
            <person name="Andrade M."/>
            <person name="Kroon E.G."/>
            <person name="Ribeiro B."/>
            <person name="Bergier I."/>
            <person name="Seligmann H."/>
            <person name="Ghigo E."/>
            <person name="Colson P."/>
            <person name="Levasseur A."/>
            <person name="Raoult D."/>
            <person name="Scola B.L."/>
        </authorList>
    </citation>
    <scope>NUCLEOTIDE SEQUENCE</scope>
    <source>
        <strain evidence="1">Deep ocean</strain>
    </source>
</reference>
<dbReference type="EMBL" id="MF405918">
    <property type="protein sequence ID" value="QKU34638.1"/>
    <property type="molecule type" value="Genomic_DNA"/>
</dbReference>
<proteinExistence type="predicted"/>
<accession>A0A6N1NSF4</accession>
<protein>
    <submittedName>
        <fullName evidence="1">Putative ORFan</fullName>
    </submittedName>
</protein>
<organism evidence="1">
    <name type="scientific">Tupanvirus deep ocean</name>
    <dbReference type="NCBI Taxonomy" id="2126984"/>
    <lineage>
        <taxon>Viruses</taxon>
        <taxon>Varidnaviria</taxon>
        <taxon>Bamfordvirae</taxon>
        <taxon>Nucleocytoviricota</taxon>
        <taxon>Megaviricetes</taxon>
        <taxon>Imitervirales</taxon>
        <taxon>Mimiviridae</taxon>
        <taxon>Megamimivirinae</taxon>
        <taxon>Tupanvirus</taxon>
        <taxon>Tupanvirus altamarinense</taxon>
    </lineage>
</organism>
<dbReference type="GeneID" id="80517967"/>
<dbReference type="KEGG" id="vg:80517967"/>
<evidence type="ECO:0000313" key="1">
    <source>
        <dbReference type="EMBL" id="QKU34638.1"/>
    </source>
</evidence>
<sequence length="141" mass="16385">MNSSKKSRKNLYGYITQNLEDNSQNTVNKIGSLKLFKNKKIDNQLKVIYGGNNCINDTYDIPNVCKSKSNFSQRPKENNGIKNAKISITYHKSKPKPKKKYYGSKTNKNKCVPKINYKNKCYGDVPDYNQYDIYISERHKN</sequence>
<reference evidence="1" key="2">
    <citation type="journal article" date="2018" name="Nat. Commun.">
        <title>Tailed giant Tupanvirus possesses the most complete translational apparatus of the known virosphere.</title>
        <authorList>
            <person name="Abrahao J."/>
            <person name="Silva L."/>
            <person name="Silva L.S."/>
            <person name="Khalil J.Y.B."/>
            <person name="Rodrigues R."/>
            <person name="Arantes T."/>
            <person name="Assis F."/>
            <person name="Boratto P."/>
            <person name="Andrade M."/>
            <person name="Kroon E.G."/>
            <person name="Ribeiro B."/>
            <person name="Bergier I."/>
            <person name="Seligmann H."/>
            <person name="Ghigo E."/>
            <person name="Colson P."/>
            <person name="Levasseur A."/>
            <person name="Kroemer G."/>
            <person name="Raoult D."/>
            <person name="La Scola B."/>
        </authorList>
    </citation>
    <scope>NUCLEOTIDE SEQUENCE [LARGE SCALE GENOMIC DNA]</scope>
    <source>
        <strain evidence="1">Deep ocean</strain>
    </source>
</reference>
<name>A0A6N1NSF4_9VIRU</name>